<proteinExistence type="predicted"/>
<feature type="signal peptide" evidence="1">
    <location>
        <begin position="1"/>
        <end position="20"/>
    </location>
</feature>
<dbReference type="AlphaFoldDB" id="A0AAD5PTA4"/>
<gene>
    <name evidence="2" type="ORF">GHT06_019612</name>
</gene>
<evidence type="ECO:0008006" key="4">
    <source>
        <dbReference type="Google" id="ProtNLM"/>
    </source>
</evidence>
<dbReference type="PANTHER" id="PTHR34261:SF1">
    <property type="entry name" value="TUBULIN POLYMERIZATION-PROMOTING PROTEIN"/>
    <property type="match status" value="1"/>
</dbReference>
<dbReference type="EMBL" id="WJBH02000008">
    <property type="protein sequence ID" value="KAI9554340.1"/>
    <property type="molecule type" value="Genomic_DNA"/>
</dbReference>
<keyword evidence="3" id="KW-1185">Reference proteome</keyword>
<sequence>MNIYLVFFAIFCLLAQECHAQKYNFMEENVGNCGGKHSRQADVRGNRKQRKEAEIIIADFKRGSLSCSEAPGTLIPHKSVRIDLQDPSGGFERNGKRWRNLQLQLNGPRRKDYPSTVATVLVQCDRTFPVRFIRRAFVLSMRKCVFVWLSHQ</sequence>
<protein>
    <recommendedName>
        <fullName evidence="4">Secreted protein</fullName>
    </recommendedName>
</protein>
<evidence type="ECO:0000256" key="1">
    <source>
        <dbReference type="SAM" id="SignalP"/>
    </source>
</evidence>
<accession>A0AAD5PTA4</accession>
<feature type="chain" id="PRO_5042021688" description="Secreted protein" evidence="1">
    <location>
        <begin position="21"/>
        <end position="152"/>
    </location>
</feature>
<dbReference type="Proteomes" id="UP000820818">
    <property type="component" value="Linkage Group LG8"/>
</dbReference>
<name>A0AAD5PTA4_9CRUS</name>
<evidence type="ECO:0000313" key="3">
    <source>
        <dbReference type="Proteomes" id="UP000820818"/>
    </source>
</evidence>
<dbReference type="InterPro" id="IPR053358">
    <property type="entry name" value="Diff-assoc_signaling"/>
</dbReference>
<comment type="caution">
    <text evidence="2">The sequence shown here is derived from an EMBL/GenBank/DDBJ whole genome shotgun (WGS) entry which is preliminary data.</text>
</comment>
<keyword evidence="1" id="KW-0732">Signal</keyword>
<reference evidence="2 3" key="1">
    <citation type="submission" date="2022-05" db="EMBL/GenBank/DDBJ databases">
        <title>A multi-omics perspective on studying reproductive biology in Daphnia sinensis.</title>
        <authorList>
            <person name="Jia J."/>
        </authorList>
    </citation>
    <scope>NUCLEOTIDE SEQUENCE [LARGE SCALE GENOMIC DNA]</scope>
    <source>
        <strain evidence="2 3">WSL</strain>
    </source>
</reference>
<dbReference type="PANTHER" id="PTHR34261">
    <property type="entry name" value="APC REGULATOR OF WNT-SIGNALING PATHWAY-RELATED"/>
    <property type="match status" value="1"/>
</dbReference>
<evidence type="ECO:0000313" key="2">
    <source>
        <dbReference type="EMBL" id="KAI9554340.1"/>
    </source>
</evidence>
<organism evidence="2 3">
    <name type="scientific">Daphnia sinensis</name>
    <dbReference type="NCBI Taxonomy" id="1820382"/>
    <lineage>
        <taxon>Eukaryota</taxon>
        <taxon>Metazoa</taxon>
        <taxon>Ecdysozoa</taxon>
        <taxon>Arthropoda</taxon>
        <taxon>Crustacea</taxon>
        <taxon>Branchiopoda</taxon>
        <taxon>Diplostraca</taxon>
        <taxon>Cladocera</taxon>
        <taxon>Anomopoda</taxon>
        <taxon>Daphniidae</taxon>
        <taxon>Daphnia</taxon>
        <taxon>Daphnia similis group</taxon>
    </lineage>
</organism>